<feature type="domain" description="GtrA/DPMS transmembrane" evidence="7">
    <location>
        <begin position="7"/>
        <end position="121"/>
    </location>
</feature>
<evidence type="ECO:0000256" key="5">
    <source>
        <dbReference type="ARBA" id="ARBA00023136"/>
    </source>
</evidence>
<dbReference type="GO" id="GO:0000271">
    <property type="term" value="P:polysaccharide biosynthetic process"/>
    <property type="evidence" value="ECO:0007669"/>
    <property type="project" value="InterPro"/>
</dbReference>
<comment type="caution">
    <text evidence="8">The sequence shown here is derived from an EMBL/GenBank/DDBJ whole genome shotgun (WGS) entry which is preliminary data.</text>
</comment>
<dbReference type="RefSeq" id="WP_112158033.1">
    <property type="nucleotide sequence ID" value="NZ_QKRX01000003.1"/>
</dbReference>
<keyword evidence="5 6" id="KW-0472">Membrane</keyword>
<sequence length="123" mass="13599">MIVQIFRFAGVGVSALIVHWCVVLILVPMGLMPLWANVVGFLVAFNVSYFGHRYFTFKAVSVSHRQTFVRFAGVALASFLVNEAMYAALLTFTSLSYDIALLIVLGVVAVMTFILSRLWAFAS</sequence>
<keyword evidence="3 6" id="KW-0812">Transmembrane</keyword>
<feature type="transmembrane region" description="Helical" evidence="6">
    <location>
        <begin position="6"/>
        <end position="27"/>
    </location>
</feature>
<dbReference type="Proteomes" id="UP000250744">
    <property type="component" value="Unassembled WGS sequence"/>
</dbReference>
<feature type="transmembrane region" description="Helical" evidence="6">
    <location>
        <begin position="34"/>
        <end position="51"/>
    </location>
</feature>
<dbReference type="OrthoDB" id="8562382at2"/>
<comment type="similarity">
    <text evidence="2">Belongs to the GtrA family.</text>
</comment>
<dbReference type="InterPro" id="IPR007267">
    <property type="entry name" value="GtrA_DPMS_TM"/>
</dbReference>
<organism evidence="8 9">
    <name type="scientific">Nitrincola tibetensis</name>
    <dbReference type="NCBI Taxonomy" id="2219697"/>
    <lineage>
        <taxon>Bacteria</taxon>
        <taxon>Pseudomonadati</taxon>
        <taxon>Pseudomonadota</taxon>
        <taxon>Gammaproteobacteria</taxon>
        <taxon>Oceanospirillales</taxon>
        <taxon>Oceanospirillaceae</taxon>
        <taxon>Nitrincola</taxon>
    </lineage>
</organism>
<dbReference type="AlphaFoldDB" id="A0A364NNX6"/>
<name>A0A364NNX6_9GAMM</name>
<evidence type="ECO:0000256" key="6">
    <source>
        <dbReference type="SAM" id="Phobius"/>
    </source>
</evidence>
<evidence type="ECO:0000256" key="1">
    <source>
        <dbReference type="ARBA" id="ARBA00004141"/>
    </source>
</evidence>
<evidence type="ECO:0000256" key="2">
    <source>
        <dbReference type="ARBA" id="ARBA00009399"/>
    </source>
</evidence>
<gene>
    <name evidence="8" type="ORF">DN062_04680</name>
</gene>
<protein>
    <submittedName>
        <fullName evidence="8">GtrA family protein</fullName>
    </submittedName>
</protein>
<feature type="transmembrane region" description="Helical" evidence="6">
    <location>
        <begin position="71"/>
        <end position="92"/>
    </location>
</feature>
<evidence type="ECO:0000256" key="3">
    <source>
        <dbReference type="ARBA" id="ARBA00022692"/>
    </source>
</evidence>
<accession>A0A364NNX6</accession>
<dbReference type="Pfam" id="PF04138">
    <property type="entry name" value="GtrA_DPMS_TM"/>
    <property type="match status" value="1"/>
</dbReference>
<proteinExistence type="inferred from homology"/>
<evidence type="ECO:0000313" key="8">
    <source>
        <dbReference type="EMBL" id="RAU18783.1"/>
    </source>
</evidence>
<dbReference type="PANTHER" id="PTHR38459">
    <property type="entry name" value="PROPHAGE BACTOPRENOL-LINKED GLUCOSE TRANSLOCASE HOMOLOG"/>
    <property type="match status" value="1"/>
</dbReference>
<dbReference type="PANTHER" id="PTHR38459:SF1">
    <property type="entry name" value="PROPHAGE BACTOPRENOL-LINKED GLUCOSE TRANSLOCASE HOMOLOG"/>
    <property type="match status" value="1"/>
</dbReference>
<dbReference type="InterPro" id="IPR051401">
    <property type="entry name" value="GtrA_CellWall_Glycosyl"/>
</dbReference>
<reference evidence="8 9" key="1">
    <citation type="submission" date="2018-06" db="EMBL/GenBank/DDBJ databases">
        <title>Nitrincola tibetense sp. nov., isolated from Lake XuguoCo on Tibetan Plateau.</title>
        <authorList>
            <person name="Xing P."/>
        </authorList>
    </citation>
    <scope>NUCLEOTIDE SEQUENCE [LARGE SCALE GENOMIC DNA]</scope>
    <source>
        <strain evidence="9">xg18</strain>
    </source>
</reference>
<evidence type="ECO:0000259" key="7">
    <source>
        <dbReference type="Pfam" id="PF04138"/>
    </source>
</evidence>
<keyword evidence="9" id="KW-1185">Reference proteome</keyword>
<comment type="subcellular location">
    <subcellularLocation>
        <location evidence="1">Membrane</location>
        <topology evidence="1">Multi-pass membrane protein</topology>
    </subcellularLocation>
</comment>
<evidence type="ECO:0000313" key="9">
    <source>
        <dbReference type="Proteomes" id="UP000250744"/>
    </source>
</evidence>
<dbReference type="EMBL" id="QKRX01000003">
    <property type="protein sequence ID" value="RAU18783.1"/>
    <property type="molecule type" value="Genomic_DNA"/>
</dbReference>
<dbReference type="GO" id="GO:0005886">
    <property type="term" value="C:plasma membrane"/>
    <property type="evidence" value="ECO:0007669"/>
    <property type="project" value="TreeGrafter"/>
</dbReference>
<evidence type="ECO:0000256" key="4">
    <source>
        <dbReference type="ARBA" id="ARBA00022989"/>
    </source>
</evidence>
<keyword evidence="4 6" id="KW-1133">Transmembrane helix</keyword>
<feature type="transmembrane region" description="Helical" evidence="6">
    <location>
        <begin position="99"/>
        <end position="120"/>
    </location>
</feature>